<evidence type="ECO:0000313" key="7">
    <source>
        <dbReference type="EnsemblMetazoa" id="SMAR009676-PA"/>
    </source>
</evidence>
<sequence length="1148" mass="129316">MFTIKMVAAGAQRQDSASRSKGGRLAQRARSFKEDLLEKFTQMRSPSARSSSPTKPSPRSKDKNGAQHANQETQVIRRNEKDVLQLQKDVQFALRYFQDVVDKNTLEMLPGSATIVLENILAILTLLKNDMVNEQSSSLLLSTTNQVHQSLANLIKWADNVLLYGNQSHNKENVAEVVKGVHEAIKILIQLAEEKRHNKESKTTNGIHNGVCGIKSDSPKRTSLPDIPLTPREREILEQTSFTVDDLQLASTPYSGSLNNGDTVDSTPPPKPPLPSNHSSTWLHGRCPSAGNMLDVIPPLPPKRKATHSQSESLSSTPAIWNGSVSPLATSPHIVQFANSFSAHSSNHFSWTKTSNGCDGNSNLEANLSDWGSSFGSSPDSASPMNVSATSLDSVLNKSADDLLTNTSRTGAALGSQFSSQVWTTSPVFEGLTKTGDQLNQVQLKLEEFSCRSEEKTASTEVVSANHISSRTWKSSVTATRHTTVSESIVCTNGAENSVRLPPPPAIPPKKKNLRRTPSQYDNLPDLQVVDSSEEEHGAMESPSPVPLRHKTEMQSYCLKHLETHKHFHEEGQPPPLPLKKKHIMAYMQMFGDYSEPNTNEFFRHSFHTYNLLQAQWRQQQSEISSLNLRSMTVVNSCIRSSSDEHLSSGYDSGSYKTSSVFSEESEILPPALPPKRNRGSVASSKPRLSTSSTNSLPPPSADVKDKLLSIEDKGRQINMLLNHSIDSRPESKIRSEVEEDSECSPLDEIIVDKYLIHKKSGEEGPDIRGGTIDALIVRASKVNKNDFMYQEAFLTTYRTFITPLELVKKLLYRYNKFSITSDMTRQRAARNAFSLLVRVVDDICVNDVEEIILQTLMDFVYQLLCNGDLMLARALRKKILEKCESKRRANATAVILLSSYGVTTRQSILLDFKSEQLAEQMTLLDADLFQKIEIPEVLIWAREQSEELSPNLTTFTEHFNKMSYWARSRILDQDDAKDREKYVVKFIKIMKHLRKLNNFNSYLAILSALDSAPIRRLEWQRHITEGLKEYCELIDSSSSFRAYRQALAETEPPCIPYIGLILQDLTFVHIGNNDWLSDPIVNFSKRWQQFNILDNMRRFKKCNYHFKRSEKIIAFFNNFDDYLCEESMWQISESIKPRGGKKKMDLM</sequence>
<keyword evidence="8" id="KW-1185">Reference proteome</keyword>
<dbReference type="EnsemblMetazoa" id="SMAR009676-RA">
    <property type="protein sequence ID" value="SMAR009676-PA"/>
    <property type="gene ID" value="SMAR009676"/>
</dbReference>
<feature type="compositionally biased region" description="Low complexity" evidence="4">
    <location>
        <begin position="44"/>
        <end position="54"/>
    </location>
</feature>
<feature type="region of interest" description="Disordered" evidence="4">
    <location>
        <begin position="1"/>
        <end position="77"/>
    </location>
</feature>
<dbReference type="PhylomeDB" id="T1J7M1"/>
<feature type="region of interest" description="Disordered" evidence="4">
    <location>
        <begin position="667"/>
        <end position="704"/>
    </location>
</feature>
<dbReference type="STRING" id="126957.T1J7M1"/>
<dbReference type="InterPro" id="IPR001895">
    <property type="entry name" value="RASGEF_cat_dom"/>
</dbReference>
<feature type="domain" description="Ras-GEF" evidence="5">
    <location>
        <begin position="914"/>
        <end position="1139"/>
    </location>
</feature>
<dbReference type="CDD" id="cd06224">
    <property type="entry name" value="REM"/>
    <property type="match status" value="1"/>
</dbReference>
<dbReference type="PANTHER" id="PTHR23113">
    <property type="entry name" value="GUANINE NUCLEOTIDE EXCHANGE FACTOR"/>
    <property type="match status" value="1"/>
</dbReference>
<feature type="region of interest" description="Disordered" evidence="4">
    <location>
        <begin position="199"/>
        <end position="226"/>
    </location>
</feature>
<proteinExistence type="predicted"/>
<reference evidence="8" key="1">
    <citation type="submission" date="2011-05" db="EMBL/GenBank/DDBJ databases">
        <authorList>
            <person name="Richards S.R."/>
            <person name="Qu J."/>
            <person name="Jiang H."/>
            <person name="Jhangiani S.N."/>
            <person name="Agravi P."/>
            <person name="Goodspeed R."/>
            <person name="Gross S."/>
            <person name="Mandapat C."/>
            <person name="Jackson L."/>
            <person name="Mathew T."/>
            <person name="Pu L."/>
            <person name="Thornton R."/>
            <person name="Saada N."/>
            <person name="Wilczek-Boney K.B."/>
            <person name="Lee S."/>
            <person name="Kovar C."/>
            <person name="Wu Y."/>
            <person name="Scherer S.E."/>
            <person name="Worley K.C."/>
            <person name="Muzny D.M."/>
            <person name="Gibbs R."/>
        </authorList>
    </citation>
    <scope>NUCLEOTIDE SEQUENCE</scope>
    <source>
        <strain evidence="8">Brora</strain>
    </source>
</reference>
<feature type="domain" description="N-terminal Ras-GEF" evidence="6">
    <location>
        <begin position="764"/>
        <end position="885"/>
    </location>
</feature>
<dbReference type="HOGENOM" id="CLU_003982_0_0_1"/>
<dbReference type="InterPro" id="IPR019804">
    <property type="entry name" value="Ras_G-nucl-exch_fac_CS"/>
</dbReference>
<dbReference type="EMBL" id="JH431936">
    <property type="status" value="NOT_ANNOTATED_CDS"/>
    <property type="molecule type" value="Genomic_DNA"/>
</dbReference>
<dbReference type="CDD" id="cd00155">
    <property type="entry name" value="RasGEF"/>
    <property type="match status" value="1"/>
</dbReference>
<feature type="region of interest" description="Disordered" evidence="4">
    <location>
        <begin position="495"/>
        <end position="524"/>
    </location>
</feature>
<dbReference type="Proteomes" id="UP000014500">
    <property type="component" value="Unassembled WGS sequence"/>
</dbReference>
<dbReference type="AlphaFoldDB" id="T1J7M1"/>
<dbReference type="SUPFAM" id="SSF48366">
    <property type="entry name" value="Ras GEF"/>
    <property type="match status" value="1"/>
</dbReference>
<dbReference type="PROSITE" id="PS50212">
    <property type="entry name" value="RASGEF_NTER"/>
    <property type="match status" value="1"/>
</dbReference>
<dbReference type="Gene3D" id="1.10.840.10">
    <property type="entry name" value="Ras guanine-nucleotide exchange factors catalytic domain"/>
    <property type="match status" value="1"/>
</dbReference>
<dbReference type="OMA" id="LAYMEVC"/>
<evidence type="ECO:0000256" key="4">
    <source>
        <dbReference type="SAM" id="MobiDB-lite"/>
    </source>
</evidence>
<dbReference type="PROSITE" id="PS00720">
    <property type="entry name" value="RASGEF"/>
    <property type="match status" value="1"/>
</dbReference>
<dbReference type="SMART" id="SM00147">
    <property type="entry name" value="RasGEF"/>
    <property type="match status" value="1"/>
</dbReference>
<evidence type="ECO:0000259" key="5">
    <source>
        <dbReference type="PROSITE" id="PS50009"/>
    </source>
</evidence>
<protein>
    <recommendedName>
        <fullName evidence="2">CRK SH3-binding GNRP</fullName>
    </recommendedName>
</protein>
<evidence type="ECO:0000259" key="6">
    <source>
        <dbReference type="PROSITE" id="PS50212"/>
    </source>
</evidence>
<feature type="region of interest" description="Disordered" evidence="4">
    <location>
        <begin position="252"/>
        <end position="279"/>
    </location>
</feature>
<dbReference type="InterPro" id="IPR023578">
    <property type="entry name" value="Ras_GEF_dom_sf"/>
</dbReference>
<accession>T1J7M1</accession>
<evidence type="ECO:0000256" key="1">
    <source>
        <dbReference type="ARBA" id="ARBA00022658"/>
    </source>
</evidence>
<reference evidence="7" key="2">
    <citation type="submission" date="2015-02" db="UniProtKB">
        <authorList>
            <consortium name="EnsemblMetazoa"/>
        </authorList>
    </citation>
    <scope>IDENTIFICATION</scope>
</reference>
<evidence type="ECO:0000256" key="2">
    <source>
        <dbReference type="ARBA" id="ARBA00083313"/>
    </source>
</evidence>
<dbReference type="eggNOG" id="KOG3417">
    <property type="taxonomic scope" value="Eukaryota"/>
</dbReference>
<dbReference type="GO" id="GO:0007265">
    <property type="term" value="P:Ras protein signal transduction"/>
    <property type="evidence" value="ECO:0007669"/>
    <property type="project" value="TreeGrafter"/>
</dbReference>
<dbReference type="PANTHER" id="PTHR23113:SF224">
    <property type="entry name" value="RAP GUANINE NUCLEOTIDE EXCHANGE FACTOR 1"/>
    <property type="match status" value="1"/>
</dbReference>
<dbReference type="PROSITE" id="PS50009">
    <property type="entry name" value="RASGEF_CAT"/>
    <property type="match status" value="1"/>
</dbReference>
<dbReference type="FunFam" id="1.10.840.10:FF:000009">
    <property type="entry name" value="rap guanine nucleotide exchange factor 1"/>
    <property type="match status" value="1"/>
</dbReference>
<dbReference type="GO" id="GO:0005886">
    <property type="term" value="C:plasma membrane"/>
    <property type="evidence" value="ECO:0007669"/>
    <property type="project" value="TreeGrafter"/>
</dbReference>
<feature type="compositionally biased region" description="Low complexity" evidence="4">
    <location>
        <begin position="687"/>
        <end position="696"/>
    </location>
</feature>
<dbReference type="SMART" id="SM00229">
    <property type="entry name" value="RasGEFN"/>
    <property type="match status" value="1"/>
</dbReference>
<dbReference type="InterPro" id="IPR008937">
    <property type="entry name" value="Ras-like_GEF"/>
</dbReference>
<dbReference type="InterPro" id="IPR000651">
    <property type="entry name" value="Ras-like_Gua-exchang_fac_N"/>
</dbReference>
<keyword evidence="1 3" id="KW-0344">Guanine-nucleotide releasing factor</keyword>
<dbReference type="InterPro" id="IPR036964">
    <property type="entry name" value="RASGEF_cat_dom_sf"/>
</dbReference>
<evidence type="ECO:0000313" key="8">
    <source>
        <dbReference type="Proteomes" id="UP000014500"/>
    </source>
</evidence>
<evidence type="ECO:0000256" key="3">
    <source>
        <dbReference type="PROSITE-ProRule" id="PRU00168"/>
    </source>
</evidence>
<dbReference type="Pfam" id="PF00618">
    <property type="entry name" value="RasGEF_N"/>
    <property type="match status" value="1"/>
</dbReference>
<dbReference type="GO" id="GO:0005085">
    <property type="term" value="F:guanyl-nucleotide exchange factor activity"/>
    <property type="evidence" value="ECO:0007669"/>
    <property type="project" value="UniProtKB-KW"/>
</dbReference>
<organism evidence="7 8">
    <name type="scientific">Strigamia maritima</name>
    <name type="common">European centipede</name>
    <name type="synonym">Geophilus maritimus</name>
    <dbReference type="NCBI Taxonomy" id="126957"/>
    <lineage>
        <taxon>Eukaryota</taxon>
        <taxon>Metazoa</taxon>
        <taxon>Ecdysozoa</taxon>
        <taxon>Arthropoda</taxon>
        <taxon>Myriapoda</taxon>
        <taxon>Chilopoda</taxon>
        <taxon>Pleurostigmophora</taxon>
        <taxon>Geophilomorpha</taxon>
        <taxon>Linotaeniidae</taxon>
        <taxon>Strigamia</taxon>
    </lineage>
</organism>
<feature type="compositionally biased region" description="Polar residues" evidence="4">
    <location>
        <begin position="252"/>
        <end position="266"/>
    </location>
</feature>
<dbReference type="Pfam" id="PF00617">
    <property type="entry name" value="RasGEF"/>
    <property type="match status" value="1"/>
</dbReference>
<dbReference type="Gene3D" id="1.20.870.10">
    <property type="entry name" value="Son of sevenless (SoS) protein Chain: S domain 1"/>
    <property type="match status" value="1"/>
</dbReference>
<name>T1J7M1_STRMM</name>